<evidence type="ECO:0000259" key="1">
    <source>
        <dbReference type="PROSITE" id="PS50035"/>
    </source>
</evidence>
<dbReference type="CDD" id="cd09110">
    <property type="entry name" value="PLDc_CLS_1"/>
    <property type="match status" value="1"/>
</dbReference>
<evidence type="ECO:0000313" key="3">
    <source>
        <dbReference type="Proteomes" id="UP000427906"/>
    </source>
</evidence>
<protein>
    <submittedName>
        <fullName evidence="2">Cardiolipin synthase B</fullName>
    </submittedName>
</protein>
<dbReference type="Pfam" id="PF13091">
    <property type="entry name" value="PLDc_2"/>
    <property type="match status" value="2"/>
</dbReference>
<dbReference type="InterPro" id="IPR025202">
    <property type="entry name" value="PLD-like_dom"/>
</dbReference>
<dbReference type="SMART" id="SM00155">
    <property type="entry name" value="PLDc"/>
    <property type="match status" value="2"/>
</dbReference>
<dbReference type="HAMAP" id="MF_01917">
    <property type="entry name" value="Cardiolipin_synth_ClsB"/>
    <property type="match status" value="1"/>
</dbReference>
<name>A0A5K7YSH8_9BACT</name>
<feature type="domain" description="PLD phosphodiesterase" evidence="1">
    <location>
        <begin position="107"/>
        <end position="134"/>
    </location>
</feature>
<dbReference type="CDD" id="cd09159">
    <property type="entry name" value="PLDc_ybhO_like_2"/>
    <property type="match status" value="1"/>
</dbReference>
<keyword evidence="3" id="KW-1185">Reference proteome</keyword>
<evidence type="ECO:0000313" key="2">
    <source>
        <dbReference type="EMBL" id="BBO71103.1"/>
    </source>
</evidence>
<dbReference type="Gene3D" id="3.30.870.10">
    <property type="entry name" value="Endonuclease Chain A"/>
    <property type="match status" value="2"/>
</dbReference>
<feature type="domain" description="PLD phosphodiesterase" evidence="1">
    <location>
        <begin position="288"/>
        <end position="315"/>
    </location>
</feature>
<dbReference type="GO" id="GO:0008808">
    <property type="term" value="F:cardiolipin synthase activity"/>
    <property type="evidence" value="ECO:0007669"/>
    <property type="project" value="InterPro"/>
</dbReference>
<dbReference type="GO" id="GO:0032049">
    <property type="term" value="P:cardiolipin biosynthetic process"/>
    <property type="evidence" value="ECO:0007669"/>
    <property type="project" value="InterPro"/>
</dbReference>
<reference evidence="2 3" key="1">
    <citation type="submission" date="2019-11" db="EMBL/GenBank/DDBJ databases">
        <title>Comparative genomics of hydrocarbon-degrading Desulfosarcina strains.</title>
        <authorList>
            <person name="Watanabe M."/>
            <person name="Kojima H."/>
            <person name="Fukui M."/>
        </authorList>
    </citation>
    <scope>NUCLEOTIDE SEQUENCE [LARGE SCALE GENOMIC DNA]</scope>
    <source>
        <strain evidence="2 3">PL12</strain>
    </source>
</reference>
<dbReference type="KEGG" id="dalk:DSCA_50330"/>
<dbReference type="Proteomes" id="UP000427906">
    <property type="component" value="Chromosome"/>
</dbReference>
<gene>
    <name evidence="2" type="primary">clsB</name>
    <name evidence="2" type="ORF">DSCA_50330</name>
</gene>
<dbReference type="AlphaFoldDB" id="A0A5K7YSH8"/>
<organism evidence="2 3">
    <name type="scientific">Desulfosarcina alkanivorans</name>
    <dbReference type="NCBI Taxonomy" id="571177"/>
    <lineage>
        <taxon>Bacteria</taxon>
        <taxon>Pseudomonadati</taxon>
        <taxon>Thermodesulfobacteriota</taxon>
        <taxon>Desulfobacteria</taxon>
        <taxon>Desulfobacterales</taxon>
        <taxon>Desulfosarcinaceae</taxon>
        <taxon>Desulfosarcina</taxon>
    </lineage>
</organism>
<dbReference type="NCBIfam" id="NF008427">
    <property type="entry name" value="PRK11263.1"/>
    <property type="match status" value="1"/>
</dbReference>
<dbReference type="OrthoDB" id="9762009at2"/>
<dbReference type="EMBL" id="AP021874">
    <property type="protein sequence ID" value="BBO71103.1"/>
    <property type="molecule type" value="Genomic_DNA"/>
</dbReference>
<dbReference type="PANTHER" id="PTHR21248">
    <property type="entry name" value="CARDIOLIPIN SYNTHASE"/>
    <property type="match status" value="1"/>
</dbReference>
<accession>A0A5K7YSH8</accession>
<dbReference type="InterPro" id="IPR001736">
    <property type="entry name" value="PLipase_D/transphosphatidylase"/>
</dbReference>
<dbReference type="PROSITE" id="PS50035">
    <property type="entry name" value="PLD"/>
    <property type="match status" value="2"/>
</dbReference>
<proteinExistence type="inferred from homology"/>
<dbReference type="RefSeq" id="WP_155318987.1">
    <property type="nucleotide sequence ID" value="NZ_AP021874.1"/>
</dbReference>
<dbReference type="PANTHER" id="PTHR21248:SF22">
    <property type="entry name" value="PHOSPHOLIPASE D"/>
    <property type="match status" value="1"/>
</dbReference>
<sequence>MSRMIPNNQITLLQNGEAYFPAIEAALDRAMHEIFIETYIFENDNTGRRISEALKRAALRGVTTCVLIDGFGSIGFPKTMVDDLEAAGVRVLKFRPKTSPWTLRRRRLRRLHRKIVVVDQTIAFVGGININDHRDISSQTSLRVDYAVSIQGPLVKEIHDSARRVWSRVAWMRWLPDRGRNDDRYRPSTEPTGLMQAAFLVRNNIRHRRDIEEAYLQAVEQAQDEIILASAYFLPGLNFRRALTDAAGRGVRVVLLLQGRMDHPLLHYASQALYGSFLAAGIEIHEYHKSMMHAKVAVIDEHWATVGSSNLDPFSLLLALEANVVVDDEAFAKELKFSLEQAIETGAQRIGEKNWGTQSIGQRLASWLSYGVVRFMIGIAGYAPGELPGRAVPIDHAA</sequence>
<dbReference type="SUPFAM" id="SSF56024">
    <property type="entry name" value="Phospholipase D/nuclease"/>
    <property type="match status" value="2"/>
</dbReference>
<dbReference type="InterPro" id="IPR030872">
    <property type="entry name" value="Cardiolipin_synth_ClsB"/>
</dbReference>